<evidence type="ECO:0000256" key="3">
    <source>
        <dbReference type="ARBA" id="ARBA00023242"/>
    </source>
</evidence>
<dbReference type="InterPro" id="IPR038718">
    <property type="entry name" value="SNF2-like_sf"/>
</dbReference>
<dbReference type="Gene3D" id="3.40.50.300">
    <property type="entry name" value="P-loop containing nucleotide triphosphate hydrolases"/>
    <property type="match status" value="1"/>
</dbReference>
<reference evidence="6 7" key="1">
    <citation type="journal article" date="2023" name="Sci. Data">
        <title>Genome assembly of the Korean intertidal mud-creeper Batillaria attramentaria.</title>
        <authorList>
            <person name="Patra A.K."/>
            <person name="Ho P.T."/>
            <person name="Jun S."/>
            <person name="Lee S.J."/>
            <person name="Kim Y."/>
            <person name="Won Y.J."/>
        </authorList>
    </citation>
    <scope>NUCLEOTIDE SEQUENCE [LARGE SCALE GENOMIC DNA]</scope>
    <source>
        <strain evidence="6">Wonlab-2016</strain>
    </source>
</reference>
<dbReference type="Pfam" id="PF00271">
    <property type="entry name" value="Helicase_C"/>
    <property type="match status" value="1"/>
</dbReference>
<dbReference type="SMART" id="SM00490">
    <property type="entry name" value="HELICc"/>
    <property type="match status" value="1"/>
</dbReference>
<dbReference type="Gene3D" id="3.40.50.10810">
    <property type="entry name" value="Tandem AAA-ATPase domain"/>
    <property type="match status" value="1"/>
</dbReference>
<sequence length="628" mass="70301">MECKGLTEEQRRRIEENKKRALLKRQQLALQPPQQSASASSFGQRVTAAKPAVTTSVTAPSVNRTCSNPAPSGSSDAGTRKWHFSIREHDALLKAVSGLRPDVEIEPLPKAILQVFGKSTSSSREQCQAGFIPQADLSQVDSLLVDSLMPFQREGVNFGVHLNGRILIADDMGLGKTLQAICLACVYRSKWPVLVVTPSSVRFDWAQQFKRWLPSLDPDKVQVAVTGRDNPASGLVNIISYDLLSRKAKQLTAAKFQVIIMDESHFLKNFKTVRTKAALPLLQAAKHVILLSGTPALSRPVELYTQIIAICPRLFKFHDFGVRYCEGKQQPWGWDYSGSCNMGELQLLLEEKMMIRRLKRDVLSQLPAKRRQMVVLDPVSVASSRSLIQASRTMEQKLTGMQKRGALLQYFHETCKVKVSAVRDYVLDMVAAEKKFIIFAHHQEMLDSIEEAVSQASVQYIRIDGRTTSEQRNFFCRKFQSRDECRVAVLSITAANAGLNLSAASIVIFAELFWNPGILVQAEDRAHRLGQQDSVLVYYLVAQKTADDYIWPLVQNKLQVLGKAGLAKDDFRETDTSHMKLGNPGLDEVFRPPGFVGPQGSAIHVIQECVLHTREFFKMRPRGCPHPF</sequence>
<dbReference type="InterPro" id="IPR010003">
    <property type="entry name" value="HARP_dom"/>
</dbReference>
<dbReference type="PANTHER" id="PTHR45766">
    <property type="entry name" value="DNA ANNEALING HELICASE AND ENDONUCLEASE ZRANB3 FAMILY MEMBER"/>
    <property type="match status" value="1"/>
</dbReference>
<accession>A0ABD0JET8</accession>
<evidence type="ECO:0000259" key="4">
    <source>
        <dbReference type="PROSITE" id="PS51192"/>
    </source>
</evidence>
<dbReference type="InterPro" id="IPR049730">
    <property type="entry name" value="SNF2/RAD54-like_C"/>
</dbReference>
<dbReference type="Pfam" id="PF07443">
    <property type="entry name" value="HARP"/>
    <property type="match status" value="1"/>
</dbReference>
<feature type="domain" description="Helicase C-terminal" evidence="5">
    <location>
        <begin position="421"/>
        <end position="582"/>
    </location>
</feature>
<dbReference type="GO" id="GO:0016787">
    <property type="term" value="F:hydrolase activity"/>
    <property type="evidence" value="ECO:0007669"/>
    <property type="project" value="UniProtKB-KW"/>
</dbReference>
<dbReference type="PROSITE" id="PS51194">
    <property type="entry name" value="HELICASE_CTER"/>
    <property type="match status" value="1"/>
</dbReference>
<dbReference type="AlphaFoldDB" id="A0ABD0JET8"/>
<dbReference type="FunFam" id="3.40.50.300:FF:003021">
    <property type="entry name" value="Uncharacterized protein (Fragment)"/>
    <property type="match status" value="1"/>
</dbReference>
<dbReference type="EMBL" id="JACVVK020000473">
    <property type="protein sequence ID" value="KAK7473353.1"/>
    <property type="molecule type" value="Genomic_DNA"/>
</dbReference>
<comment type="caution">
    <text evidence="6">The sequence shown here is derived from an EMBL/GenBank/DDBJ whole genome shotgun (WGS) entry which is preliminary data.</text>
</comment>
<keyword evidence="7" id="KW-1185">Reference proteome</keyword>
<evidence type="ECO:0000259" key="5">
    <source>
        <dbReference type="PROSITE" id="PS51194"/>
    </source>
</evidence>
<gene>
    <name evidence="6" type="ORF">BaRGS_00035401</name>
</gene>
<proteinExistence type="predicted"/>
<dbReference type="SUPFAM" id="SSF52540">
    <property type="entry name" value="P-loop containing nucleoside triphosphate hydrolases"/>
    <property type="match status" value="2"/>
</dbReference>
<name>A0ABD0JET8_9CAEN</name>
<dbReference type="Proteomes" id="UP001519460">
    <property type="component" value="Unassembled WGS sequence"/>
</dbReference>
<dbReference type="CDD" id="cd18793">
    <property type="entry name" value="SF2_C_SNF"/>
    <property type="match status" value="1"/>
</dbReference>
<dbReference type="Pfam" id="PF00176">
    <property type="entry name" value="SNF2-rel_dom"/>
    <property type="match status" value="1"/>
</dbReference>
<dbReference type="PANTHER" id="PTHR45766:SF6">
    <property type="entry name" value="SWI_SNF-RELATED MATRIX-ASSOCIATED ACTIN-DEPENDENT REGULATOR OF CHROMATIN SUBFAMILY A-LIKE PROTEIN 1"/>
    <property type="match status" value="1"/>
</dbReference>
<dbReference type="PROSITE" id="PS51192">
    <property type="entry name" value="HELICASE_ATP_BIND_1"/>
    <property type="match status" value="1"/>
</dbReference>
<organism evidence="6 7">
    <name type="scientific">Batillaria attramentaria</name>
    <dbReference type="NCBI Taxonomy" id="370345"/>
    <lineage>
        <taxon>Eukaryota</taxon>
        <taxon>Metazoa</taxon>
        <taxon>Spiralia</taxon>
        <taxon>Lophotrochozoa</taxon>
        <taxon>Mollusca</taxon>
        <taxon>Gastropoda</taxon>
        <taxon>Caenogastropoda</taxon>
        <taxon>Sorbeoconcha</taxon>
        <taxon>Cerithioidea</taxon>
        <taxon>Batillariidae</taxon>
        <taxon>Batillaria</taxon>
    </lineage>
</organism>
<dbReference type="InterPro" id="IPR027417">
    <property type="entry name" value="P-loop_NTPase"/>
</dbReference>
<evidence type="ECO:0000313" key="6">
    <source>
        <dbReference type="EMBL" id="KAK7473353.1"/>
    </source>
</evidence>
<dbReference type="GO" id="GO:0005634">
    <property type="term" value="C:nucleus"/>
    <property type="evidence" value="ECO:0007669"/>
    <property type="project" value="UniProtKB-SubCell"/>
</dbReference>
<dbReference type="InterPro" id="IPR001650">
    <property type="entry name" value="Helicase_C-like"/>
</dbReference>
<protein>
    <recommendedName>
        <fullName evidence="8">SWI/SNF-related matrix-associated actin-dependent regulator of chromatin subfamily A-like protein 1</fullName>
    </recommendedName>
</protein>
<dbReference type="InterPro" id="IPR000330">
    <property type="entry name" value="SNF2_N"/>
</dbReference>
<dbReference type="InterPro" id="IPR014001">
    <property type="entry name" value="Helicase_ATP-bd"/>
</dbReference>
<evidence type="ECO:0000313" key="7">
    <source>
        <dbReference type="Proteomes" id="UP001519460"/>
    </source>
</evidence>
<evidence type="ECO:0008006" key="8">
    <source>
        <dbReference type="Google" id="ProtNLM"/>
    </source>
</evidence>
<evidence type="ECO:0000256" key="2">
    <source>
        <dbReference type="ARBA" id="ARBA00022801"/>
    </source>
</evidence>
<keyword evidence="2" id="KW-0378">Hydrolase</keyword>
<keyword evidence="3" id="KW-0539">Nucleus</keyword>
<evidence type="ECO:0000256" key="1">
    <source>
        <dbReference type="ARBA" id="ARBA00004123"/>
    </source>
</evidence>
<dbReference type="CDD" id="cd18010">
    <property type="entry name" value="DEXHc_HARP_SMARCAL1"/>
    <property type="match status" value="1"/>
</dbReference>
<comment type="subcellular location">
    <subcellularLocation>
        <location evidence="1">Nucleus</location>
    </subcellularLocation>
</comment>
<feature type="domain" description="Helicase ATP-binding" evidence="4">
    <location>
        <begin position="157"/>
        <end position="313"/>
    </location>
</feature>
<dbReference type="SMART" id="SM00487">
    <property type="entry name" value="DEXDc"/>
    <property type="match status" value="1"/>
</dbReference>